<protein>
    <submittedName>
        <fullName evidence="3">Uncharacterized protein</fullName>
    </submittedName>
</protein>
<feature type="region of interest" description="Disordered" evidence="2">
    <location>
        <begin position="21"/>
        <end position="63"/>
    </location>
</feature>
<organism evidence="3">
    <name type="scientific">Ensete ventricosum</name>
    <name type="common">Abyssinian banana</name>
    <name type="synonym">Musa ensete</name>
    <dbReference type="NCBI Taxonomy" id="4639"/>
    <lineage>
        <taxon>Eukaryota</taxon>
        <taxon>Viridiplantae</taxon>
        <taxon>Streptophyta</taxon>
        <taxon>Embryophyta</taxon>
        <taxon>Tracheophyta</taxon>
        <taxon>Spermatophyta</taxon>
        <taxon>Magnoliopsida</taxon>
        <taxon>Liliopsida</taxon>
        <taxon>Zingiberales</taxon>
        <taxon>Musaceae</taxon>
        <taxon>Ensete</taxon>
    </lineage>
</organism>
<keyword evidence="1" id="KW-0175">Coiled coil</keyword>
<feature type="compositionally biased region" description="Basic and acidic residues" evidence="2">
    <location>
        <begin position="38"/>
        <end position="48"/>
    </location>
</feature>
<name>A0A445M9G2_ENSVE</name>
<evidence type="ECO:0000256" key="2">
    <source>
        <dbReference type="SAM" id="MobiDB-lite"/>
    </source>
</evidence>
<accession>A0A445M9G2</accession>
<evidence type="ECO:0000256" key="1">
    <source>
        <dbReference type="SAM" id="Coils"/>
    </source>
</evidence>
<gene>
    <name evidence="3" type="ORF">BHM03_00002011</name>
</gene>
<sequence length="266" mass="30281">MGQAGPLFQVAVGGLQVQTRSQTIGAAHEERDSEQDDHEVRYSPRGEEAPSSAPTRKKSHKERLTTMETCLDVLEVSLEKLYQGHRRLLGVESSLEEAESRIKKVESQIDQLTEDTKDSVRHLHEVVAELTAVVMFDAKHNLIIVKREEEEICNYLLVLEQQFHSRPPSVTLQNSSVGNLNVKPTVILNRYGHPDSNLSIHKIISAPSVNKNGDQLLLQKSSHFHCLRVHIAGKSMHRNINWLVFFICDLFLMLQDLLFDVFKRFN</sequence>
<dbReference type="AlphaFoldDB" id="A0A445M9G2"/>
<reference evidence="3" key="1">
    <citation type="journal article" date="2018" name="Data Brief">
        <title>Genome sequence data from 17 accessions of Ensete ventricosum, a staple food crop for millions in Ethiopia.</title>
        <authorList>
            <person name="Yemataw Z."/>
            <person name="Muzemil S."/>
            <person name="Ambachew D."/>
            <person name="Tripathi L."/>
            <person name="Tesfaye K."/>
            <person name="Chala A."/>
            <person name="Farbos A."/>
            <person name="O'Neill P."/>
            <person name="Moore K."/>
            <person name="Grant M."/>
            <person name="Studholme D.J."/>
        </authorList>
    </citation>
    <scope>NUCLEOTIDE SEQUENCE [LARGE SCALE GENOMIC DNA]</scope>
    <source>
        <tissue evidence="3">Leaf</tissue>
    </source>
</reference>
<dbReference type="Proteomes" id="UP000290560">
    <property type="component" value="Unassembled WGS sequence"/>
</dbReference>
<proteinExistence type="predicted"/>
<dbReference type="EMBL" id="KV875469">
    <property type="protein sequence ID" value="RZR70877.1"/>
    <property type="molecule type" value="Genomic_DNA"/>
</dbReference>
<evidence type="ECO:0000313" key="3">
    <source>
        <dbReference type="EMBL" id="RZR70877.1"/>
    </source>
</evidence>
<feature type="coiled-coil region" evidence="1">
    <location>
        <begin position="88"/>
        <end position="115"/>
    </location>
</feature>